<dbReference type="SUPFAM" id="SSF56176">
    <property type="entry name" value="FAD-binding/transporter-associated domain-like"/>
    <property type="match status" value="1"/>
</dbReference>
<evidence type="ECO:0000256" key="1">
    <source>
        <dbReference type="ARBA" id="ARBA00001974"/>
    </source>
</evidence>
<feature type="domain" description="FAD-binding PCMH-type" evidence="6">
    <location>
        <begin position="39"/>
        <end position="210"/>
    </location>
</feature>
<gene>
    <name evidence="7" type="ordered locus">Cwoe_2627</name>
</gene>
<accession>D3F8T2</accession>
<dbReference type="STRING" id="469383.Cwoe_2627"/>
<keyword evidence="5" id="KW-0560">Oxidoreductase</keyword>
<dbReference type="EMBL" id="CP001854">
    <property type="protein sequence ID" value="ADB51046.1"/>
    <property type="molecule type" value="Genomic_DNA"/>
</dbReference>
<dbReference type="Proteomes" id="UP000008229">
    <property type="component" value="Chromosome"/>
</dbReference>
<dbReference type="Gene3D" id="3.40.462.20">
    <property type="match status" value="1"/>
</dbReference>
<reference evidence="7 8" key="1">
    <citation type="journal article" date="2010" name="Stand. Genomic Sci.">
        <title>Complete genome sequence of Conexibacter woesei type strain (ID131577).</title>
        <authorList>
            <person name="Pukall R."/>
            <person name="Lapidus A."/>
            <person name="Glavina Del Rio T."/>
            <person name="Copeland A."/>
            <person name="Tice H."/>
            <person name="Cheng J.-F."/>
            <person name="Lucas S."/>
            <person name="Chen F."/>
            <person name="Nolan M."/>
            <person name="Bruce D."/>
            <person name="Goodwin L."/>
            <person name="Pitluck S."/>
            <person name="Mavromatis K."/>
            <person name="Ivanova N."/>
            <person name="Ovchinnikova G."/>
            <person name="Pati A."/>
            <person name="Chen A."/>
            <person name="Palaniappan K."/>
            <person name="Land M."/>
            <person name="Hauser L."/>
            <person name="Chang Y.-J."/>
            <person name="Jeffries C.D."/>
            <person name="Chain P."/>
            <person name="Meincke L."/>
            <person name="Sims D."/>
            <person name="Brettin T."/>
            <person name="Detter J.C."/>
            <person name="Rohde M."/>
            <person name="Goeker M."/>
            <person name="Bristow J."/>
            <person name="Eisen J.A."/>
            <person name="Markowitz V."/>
            <person name="Kyrpides N.C."/>
            <person name="Klenk H.-P."/>
            <person name="Hugenholtz P."/>
        </authorList>
    </citation>
    <scope>NUCLEOTIDE SEQUENCE [LARGE SCALE GENOMIC DNA]</scope>
    <source>
        <strain evidence="8">DSM 14684 / CIP 108061 / JCM 11494 / NBRC 100937 / ID131577</strain>
    </source>
</reference>
<dbReference type="OrthoDB" id="9775082at2"/>
<proteinExistence type="inferred from homology"/>
<comment type="similarity">
    <text evidence="2">Belongs to the oxygen-dependent FAD-linked oxidoreductase family.</text>
</comment>
<evidence type="ECO:0000256" key="2">
    <source>
        <dbReference type="ARBA" id="ARBA00005466"/>
    </source>
</evidence>
<dbReference type="Gene3D" id="3.30.43.10">
    <property type="entry name" value="Uridine Diphospho-n-acetylenolpyruvylglucosamine Reductase, domain 2"/>
    <property type="match status" value="1"/>
</dbReference>
<dbReference type="InterPro" id="IPR016169">
    <property type="entry name" value="FAD-bd_PCMH_sub2"/>
</dbReference>
<dbReference type="InterPro" id="IPR036318">
    <property type="entry name" value="FAD-bd_PCMH-like_sf"/>
</dbReference>
<dbReference type="InterPro" id="IPR016166">
    <property type="entry name" value="FAD-bd_PCMH"/>
</dbReference>
<evidence type="ECO:0000256" key="5">
    <source>
        <dbReference type="ARBA" id="ARBA00023002"/>
    </source>
</evidence>
<dbReference type="Pfam" id="PF01565">
    <property type="entry name" value="FAD_binding_4"/>
    <property type="match status" value="1"/>
</dbReference>
<dbReference type="PANTHER" id="PTHR42973">
    <property type="entry name" value="BINDING OXIDOREDUCTASE, PUTATIVE (AFU_ORTHOLOGUE AFUA_1G17690)-RELATED"/>
    <property type="match status" value="1"/>
</dbReference>
<dbReference type="InterPro" id="IPR050416">
    <property type="entry name" value="FAD-linked_Oxidoreductase"/>
</dbReference>
<dbReference type="InterPro" id="IPR006094">
    <property type="entry name" value="Oxid_FAD_bind_N"/>
</dbReference>
<keyword evidence="3" id="KW-0285">Flavoprotein</keyword>
<evidence type="ECO:0000256" key="3">
    <source>
        <dbReference type="ARBA" id="ARBA00022630"/>
    </source>
</evidence>
<reference evidence="8" key="2">
    <citation type="submission" date="2010-01" db="EMBL/GenBank/DDBJ databases">
        <title>The complete genome of Conexibacter woesei DSM 14684.</title>
        <authorList>
            <consortium name="US DOE Joint Genome Institute (JGI-PGF)"/>
            <person name="Lucas S."/>
            <person name="Copeland A."/>
            <person name="Lapidus A."/>
            <person name="Glavina del Rio T."/>
            <person name="Dalin E."/>
            <person name="Tice H."/>
            <person name="Bruce D."/>
            <person name="Goodwin L."/>
            <person name="Pitluck S."/>
            <person name="Kyrpides N."/>
            <person name="Mavromatis K."/>
            <person name="Ivanova N."/>
            <person name="Mikhailova N."/>
            <person name="Chertkov O."/>
            <person name="Brettin T."/>
            <person name="Detter J.C."/>
            <person name="Han C."/>
            <person name="Larimer F."/>
            <person name="Land M."/>
            <person name="Hauser L."/>
            <person name="Markowitz V."/>
            <person name="Cheng J.-F."/>
            <person name="Hugenholtz P."/>
            <person name="Woyke T."/>
            <person name="Wu D."/>
            <person name="Pukall R."/>
            <person name="Steenblock K."/>
            <person name="Schneider S."/>
            <person name="Klenk H.-P."/>
            <person name="Eisen J.A."/>
        </authorList>
    </citation>
    <scope>NUCLEOTIDE SEQUENCE [LARGE SCALE GENOMIC DNA]</scope>
    <source>
        <strain evidence="8">DSM 14684 / CIP 108061 / JCM 11494 / NBRC 100937 / ID131577</strain>
    </source>
</reference>
<keyword evidence="8" id="KW-1185">Reference proteome</keyword>
<evidence type="ECO:0000313" key="7">
    <source>
        <dbReference type="EMBL" id="ADB51046.1"/>
    </source>
</evidence>
<dbReference type="AlphaFoldDB" id="D3F8T2"/>
<dbReference type="KEGG" id="cwo:Cwoe_2627"/>
<organism evidence="7 8">
    <name type="scientific">Conexibacter woesei (strain DSM 14684 / CCUG 47730 / CIP 108061 / JCM 11494 / NBRC 100937 / ID131577)</name>
    <dbReference type="NCBI Taxonomy" id="469383"/>
    <lineage>
        <taxon>Bacteria</taxon>
        <taxon>Bacillati</taxon>
        <taxon>Actinomycetota</taxon>
        <taxon>Thermoleophilia</taxon>
        <taxon>Solirubrobacterales</taxon>
        <taxon>Conexibacteraceae</taxon>
        <taxon>Conexibacter</taxon>
    </lineage>
</organism>
<dbReference type="HOGENOM" id="CLU_018354_10_0_11"/>
<evidence type="ECO:0000256" key="4">
    <source>
        <dbReference type="ARBA" id="ARBA00022827"/>
    </source>
</evidence>
<dbReference type="PROSITE" id="PS51387">
    <property type="entry name" value="FAD_PCMH"/>
    <property type="match status" value="1"/>
</dbReference>
<dbReference type="InterPro" id="IPR012951">
    <property type="entry name" value="BBE"/>
</dbReference>
<dbReference type="eggNOG" id="COG0277">
    <property type="taxonomic scope" value="Bacteria"/>
</dbReference>
<dbReference type="GO" id="GO:0071949">
    <property type="term" value="F:FAD binding"/>
    <property type="evidence" value="ECO:0007669"/>
    <property type="project" value="InterPro"/>
</dbReference>
<keyword evidence="4" id="KW-0274">FAD</keyword>
<sequence length="468" mass="49482">MTGTAGQTALRELRDGMRGTALLPDDAGYDEARVLFNAMVDVRPAVIAQCAGVDDVAAAIAFGQETGLPTAVRAGGHSVAGMSTVADGLVIDVRAFTGVEVDPGARTARCGAGATWADFDAATQQHGLATTGGRVSTTGVAGLTLGGGSGWLERKHGLTCDNLRAVELVTAAGDRVRASAIEHADLFWALHGGGGNFGVATAFEFDLHPLGPLVLAGLMLWPGERGREVVELMRETIENGAPEELALAVVYLTGPPEEFVPAELQGRLCCGLAFMWAGEDEREGAAFAEDFRTLRPAVDLVGAMPYVEFQRMIDDPPGLRNYWTADYLDALPDAAIEVYAAHSERMPVPSACQSIVFPWGGAIARVSADETPMAKREATWVTHPFALWEDAAGDDAHIAWARAISAEMKQFSSGGVYLNFIGDEGGGRVRAAFGDNYDRLARVKAEYDPGNFFRINQNIEPAAAAGIG</sequence>
<name>D3F8T2_CONWI</name>
<protein>
    <submittedName>
        <fullName evidence="7">FAD linked oxidase domain protein</fullName>
    </submittedName>
</protein>
<dbReference type="GO" id="GO:0016491">
    <property type="term" value="F:oxidoreductase activity"/>
    <property type="evidence" value="ECO:0007669"/>
    <property type="project" value="UniProtKB-KW"/>
</dbReference>
<evidence type="ECO:0000259" key="6">
    <source>
        <dbReference type="PROSITE" id="PS51387"/>
    </source>
</evidence>
<comment type="cofactor">
    <cofactor evidence="1">
        <name>FAD</name>
        <dbReference type="ChEBI" id="CHEBI:57692"/>
    </cofactor>
</comment>
<dbReference type="InterPro" id="IPR016167">
    <property type="entry name" value="FAD-bd_PCMH_sub1"/>
</dbReference>
<dbReference type="Pfam" id="PF08031">
    <property type="entry name" value="BBE"/>
    <property type="match status" value="1"/>
</dbReference>
<evidence type="ECO:0000313" key="8">
    <source>
        <dbReference type="Proteomes" id="UP000008229"/>
    </source>
</evidence>
<dbReference type="PANTHER" id="PTHR42973:SF39">
    <property type="entry name" value="FAD-BINDING PCMH-TYPE DOMAIN-CONTAINING PROTEIN"/>
    <property type="match status" value="1"/>
</dbReference>
<dbReference type="Gene3D" id="3.30.465.10">
    <property type="match status" value="1"/>
</dbReference>
<dbReference type="RefSeq" id="WP_012934097.1">
    <property type="nucleotide sequence ID" value="NC_013739.1"/>
</dbReference>